<dbReference type="InterPro" id="IPR010621">
    <property type="entry name" value="DUF1214"/>
</dbReference>
<name>A0A4P5ZSE4_PLAAG</name>
<sequence length="480" mass="54980">MTTSSTLRNAKLYGNEIIQTPIGDIELVHTYFNDEASQHLFDEMDYQRACQTYIWSQPLVSMTNWRDRQKADYNATNPFDFVVFKSLKEKRGILTANLTTPYIFNFTSLKAGPLVVDYPAGETAGGFMDFWQRPLADVGLTGPDQGQGATYIIVGPEDDLQKYDKNEQNVYVIQSATNNLFLGLRILNSGTEFYERFKSSLKMGQDRESLQNVNFIEDLDVEWNATAPRGIKYWQVLSSIINEEPVRVIDKAWMAMLLPLGIEKDKDFHPNERQTSILEKGGAMGELMARNLQVNPRFAEPYWQGTQWYKSVDFTIPQETENRVELDERTTWFYEAVATSKGMVNPTPGKGQIYMTTKRDSQGNPFRADKTYKLTVPNDVPVPPEQFWSLSLYSENTRRSYDNGGTEISSVSLDSRMENLQYNDDKSIDLFIGAEAPAGYESNFMKTVGEDGWFVYFRLYAPLDPFFDKTFSLPDFVEID</sequence>
<dbReference type="InterPro" id="IPR037049">
    <property type="entry name" value="DUF1214_C_sf"/>
</dbReference>
<dbReference type="Gene3D" id="2.60.120.600">
    <property type="entry name" value="Domain of unknown function DUF1214, C-terminal domain"/>
    <property type="match status" value="1"/>
</dbReference>
<dbReference type="RefSeq" id="WP_051319655.1">
    <property type="nucleotide sequence ID" value="NZ_BJCD01000027.1"/>
</dbReference>
<dbReference type="SUPFAM" id="SSF160935">
    <property type="entry name" value="VPA0735-like"/>
    <property type="match status" value="1"/>
</dbReference>
<dbReference type="PANTHER" id="PTHR36509:SF3">
    <property type="entry name" value="SIGNAL PEPTIDE PROTEIN"/>
    <property type="match status" value="1"/>
</dbReference>
<evidence type="ECO:0000259" key="2">
    <source>
        <dbReference type="Pfam" id="PF06863"/>
    </source>
</evidence>
<proteinExistence type="predicted"/>
<dbReference type="EMBL" id="BJCD01000027">
    <property type="protein sequence ID" value="GDZ92461.1"/>
    <property type="molecule type" value="Genomic_DNA"/>
</dbReference>
<evidence type="ECO:0000259" key="1">
    <source>
        <dbReference type="Pfam" id="PF06742"/>
    </source>
</evidence>
<protein>
    <recommendedName>
        <fullName evidence="5">DUF1254 domain-containing protein</fullName>
    </recommendedName>
</protein>
<dbReference type="PANTHER" id="PTHR36509">
    <property type="entry name" value="BLL3101 PROTEIN"/>
    <property type="match status" value="1"/>
</dbReference>
<evidence type="ECO:0000313" key="3">
    <source>
        <dbReference type="EMBL" id="GDZ92461.1"/>
    </source>
</evidence>
<organism evidence="3 4">
    <name type="scientific">Planktothrix agardhii CCAP 1459/11A</name>
    <dbReference type="NCBI Taxonomy" id="282420"/>
    <lineage>
        <taxon>Bacteria</taxon>
        <taxon>Bacillati</taxon>
        <taxon>Cyanobacteriota</taxon>
        <taxon>Cyanophyceae</taxon>
        <taxon>Oscillatoriophycideae</taxon>
        <taxon>Oscillatoriales</taxon>
        <taxon>Microcoleaceae</taxon>
        <taxon>Planktothrix</taxon>
    </lineage>
</organism>
<dbReference type="InterPro" id="IPR037050">
    <property type="entry name" value="DUF1254_sf"/>
</dbReference>
<comment type="caution">
    <text evidence="3">The sequence shown here is derived from an EMBL/GenBank/DDBJ whole genome shotgun (WGS) entry which is preliminary data.</text>
</comment>
<gene>
    <name evidence="3" type="ORF">PA905_01560</name>
</gene>
<dbReference type="Pfam" id="PF06742">
    <property type="entry name" value="DUF1214"/>
    <property type="match status" value="1"/>
</dbReference>
<dbReference type="InterPro" id="IPR010679">
    <property type="entry name" value="DUF1254"/>
</dbReference>
<dbReference type="AlphaFoldDB" id="A0A4P5ZSE4"/>
<reference evidence="4" key="1">
    <citation type="submission" date="2019-02" db="EMBL/GenBank/DDBJ databases">
        <title>Draft genome sequence of Planktothrix agardhii NIES-905.</title>
        <authorList>
            <person name="Yamaguchi H."/>
            <person name="Suzuki S."/>
            <person name="Kawachi M."/>
        </authorList>
    </citation>
    <scope>NUCLEOTIDE SEQUENCE [LARGE SCALE GENOMIC DNA]</scope>
    <source>
        <strain evidence="4">CCAP 1459/11A</strain>
    </source>
</reference>
<feature type="domain" description="DUF1254" evidence="2">
    <location>
        <begin position="88"/>
        <end position="192"/>
    </location>
</feature>
<dbReference type="Gene3D" id="2.60.40.1610">
    <property type="entry name" value="Domain of unknown function DUF1254"/>
    <property type="match status" value="1"/>
</dbReference>
<dbReference type="Gene3D" id="1.10.3360.10">
    <property type="entry name" value="VPA0735-like domain"/>
    <property type="match status" value="1"/>
</dbReference>
<accession>A0A4P5ZSE4</accession>
<dbReference type="Proteomes" id="UP000299794">
    <property type="component" value="Unassembled WGS sequence"/>
</dbReference>
<feature type="domain" description="DUF1214" evidence="1">
    <location>
        <begin position="352"/>
        <end position="462"/>
    </location>
</feature>
<dbReference type="Pfam" id="PF06863">
    <property type="entry name" value="DUF1254"/>
    <property type="match status" value="1"/>
</dbReference>
<evidence type="ECO:0008006" key="5">
    <source>
        <dbReference type="Google" id="ProtNLM"/>
    </source>
</evidence>
<evidence type="ECO:0000313" key="4">
    <source>
        <dbReference type="Proteomes" id="UP000299794"/>
    </source>
</evidence>